<name>A0A0K2TWG9_LEPSM</name>
<proteinExistence type="predicted"/>
<protein>
    <submittedName>
        <fullName evidence="1">Uncharacterized protein</fullName>
    </submittedName>
</protein>
<sequence length="44" mass="5229">MRRDHNSIVIPRENNHLMCFLVIHITYFDLETSKGKSISTINRQ</sequence>
<organism evidence="1">
    <name type="scientific">Lepeophtheirus salmonis</name>
    <name type="common">Salmon louse</name>
    <name type="synonym">Caligus salmonis</name>
    <dbReference type="NCBI Taxonomy" id="72036"/>
    <lineage>
        <taxon>Eukaryota</taxon>
        <taxon>Metazoa</taxon>
        <taxon>Ecdysozoa</taxon>
        <taxon>Arthropoda</taxon>
        <taxon>Crustacea</taxon>
        <taxon>Multicrustacea</taxon>
        <taxon>Hexanauplia</taxon>
        <taxon>Copepoda</taxon>
        <taxon>Siphonostomatoida</taxon>
        <taxon>Caligidae</taxon>
        <taxon>Lepeophtheirus</taxon>
    </lineage>
</organism>
<evidence type="ECO:0000313" key="1">
    <source>
        <dbReference type="EMBL" id="CDW29731.1"/>
    </source>
</evidence>
<accession>A0A0K2TWG9</accession>
<dbReference type="AlphaFoldDB" id="A0A0K2TWG9"/>
<reference evidence="1" key="1">
    <citation type="submission" date="2014-05" db="EMBL/GenBank/DDBJ databases">
        <authorList>
            <person name="Chronopoulou M."/>
        </authorList>
    </citation>
    <scope>NUCLEOTIDE SEQUENCE</scope>
    <source>
        <tissue evidence="1">Whole organism</tissue>
    </source>
</reference>
<dbReference type="EMBL" id="HACA01012370">
    <property type="protein sequence ID" value="CDW29731.1"/>
    <property type="molecule type" value="Transcribed_RNA"/>
</dbReference>